<comment type="caution">
    <text evidence="6">The sequence shown here is derived from an EMBL/GenBank/DDBJ whole genome shotgun (WGS) entry which is preliminary data.</text>
</comment>
<dbReference type="PANTHER" id="PTHR11046">
    <property type="entry name" value="OLIGORIBONUCLEASE, MITOCHONDRIAL"/>
    <property type="match status" value="1"/>
</dbReference>
<sequence length="191" mass="21325">MLSPSTAPLVWIDCEMSGLQESDVLLQVACYITSANLELLDDAGINVTISRPKSVLDGMDEWCTRTHGSTGLTAAVLASTTTVAQAEEMLLRYIRAFVPEKGIALLAGNSVHADKEFLKREMPRLVDWLHYRILDVSALKEAARRWCSEDVLRGVPEKRGLHEAGLDIRESIDEARYWRDVVFRPAKGRAE</sequence>
<protein>
    <submittedName>
        <fullName evidence="6">Exonuclease family protein</fullName>
    </submittedName>
</protein>
<dbReference type="SMART" id="SM00479">
    <property type="entry name" value="EXOIII"/>
    <property type="match status" value="1"/>
</dbReference>
<feature type="domain" description="Exonuclease" evidence="5">
    <location>
        <begin position="8"/>
        <end position="184"/>
    </location>
</feature>
<keyword evidence="2" id="KW-0540">Nuclease</keyword>
<dbReference type="GO" id="GO:0000175">
    <property type="term" value="F:3'-5'-RNA exonuclease activity"/>
    <property type="evidence" value="ECO:0007669"/>
    <property type="project" value="InterPro"/>
</dbReference>
<dbReference type="Gene3D" id="3.30.420.10">
    <property type="entry name" value="Ribonuclease H-like superfamily/Ribonuclease H"/>
    <property type="match status" value="1"/>
</dbReference>
<dbReference type="SUPFAM" id="SSF53098">
    <property type="entry name" value="Ribonuclease H-like"/>
    <property type="match status" value="1"/>
</dbReference>
<dbReference type="InterPro" id="IPR013520">
    <property type="entry name" value="Ribonucl_H"/>
</dbReference>
<dbReference type="EMBL" id="VXIS01000004">
    <property type="protein sequence ID" value="KAA8914649.1"/>
    <property type="molecule type" value="Genomic_DNA"/>
</dbReference>
<dbReference type="GO" id="GO:0005739">
    <property type="term" value="C:mitochondrion"/>
    <property type="evidence" value="ECO:0007669"/>
    <property type="project" value="TreeGrafter"/>
</dbReference>
<evidence type="ECO:0000313" key="6">
    <source>
        <dbReference type="EMBL" id="KAA8914649.1"/>
    </source>
</evidence>
<accession>A0A5J5FBN0</accession>
<dbReference type="InterPro" id="IPR012337">
    <property type="entry name" value="RNaseH-like_sf"/>
</dbReference>
<name>A0A5J5FBN0_9PEZI</name>
<proteinExistence type="inferred from homology"/>
<evidence type="ECO:0000259" key="5">
    <source>
        <dbReference type="SMART" id="SM00479"/>
    </source>
</evidence>
<organism evidence="6 7">
    <name type="scientific">Sphaerosporella brunnea</name>
    <dbReference type="NCBI Taxonomy" id="1250544"/>
    <lineage>
        <taxon>Eukaryota</taxon>
        <taxon>Fungi</taxon>
        <taxon>Dikarya</taxon>
        <taxon>Ascomycota</taxon>
        <taxon>Pezizomycotina</taxon>
        <taxon>Pezizomycetes</taxon>
        <taxon>Pezizales</taxon>
        <taxon>Pyronemataceae</taxon>
        <taxon>Sphaerosporella</taxon>
    </lineage>
</organism>
<dbReference type="InterPro" id="IPR022894">
    <property type="entry name" value="Oligoribonuclease"/>
</dbReference>
<dbReference type="Proteomes" id="UP000326924">
    <property type="component" value="Unassembled WGS sequence"/>
</dbReference>
<dbReference type="Pfam" id="PF00929">
    <property type="entry name" value="RNase_T"/>
    <property type="match status" value="1"/>
</dbReference>
<reference evidence="6 7" key="1">
    <citation type="submission" date="2019-09" db="EMBL/GenBank/DDBJ databases">
        <title>Draft genome of the ectomycorrhizal ascomycete Sphaerosporella brunnea.</title>
        <authorList>
            <consortium name="DOE Joint Genome Institute"/>
            <person name="Benucci G.M."/>
            <person name="Marozzi G."/>
            <person name="Antonielli L."/>
            <person name="Sanchez S."/>
            <person name="Marco P."/>
            <person name="Wang X."/>
            <person name="Falini L.B."/>
            <person name="Barry K."/>
            <person name="Haridas S."/>
            <person name="Lipzen A."/>
            <person name="Labutti K."/>
            <person name="Grigoriev I.V."/>
            <person name="Murat C."/>
            <person name="Martin F."/>
            <person name="Albertini E."/>
            <person name="Donnini D."/>
            <person name="Bonito G."/>
        </authorList>
    </citation>
    <scope>NUCLEOTIDE SEQUENCE [LARGE SCALE GENOMIC DNA]</scope>
    <source>
        <strain evidence="6 7">Sb_GMNB300</strain>
    </source>
</reference>
<dbReference type="NCBIfam" id="NF003765">
    <property type="entry name" value="PRK05359.1"/>
    <property type="match status" value="1"/>
</dbReference>
<dbReference type="InterPro" id="IPR036397">
    <property type="entry name" value="RNaseH_sf"/>
</dbReference>
<keyword evidence="3" id="KW-0378">Hydrolase</keyword>
<evidence type="ECO:0000313" key="7">
    <source>
        <dbReference type="Proteomes" id="UP000326924"/>
    </source>
</evidence>
<gene>
    <name evidence="6" type="ORF">FN846DRAFT_770988</name>
</gene>
<dbReference type="FunCoup" id="A0A5J5FBN0">
    <property type="interactions" value="778"/>
</dbReference>
<dbReference type="AlphaFoldDB" id="A0A5J5FBN0"/>
<dbReference type="OrthoDB" id="270189at2759"/>
<dbReference type="CDD" id="cd06135">
    <property type="entry name" value="Orn"/>
    <property type="match status" value="1"/>
</dbReference>
<evidence type="ECO:0000256" key="3">
    <source>
        <dbReference type="ARBA" id="ARBA00022801"/>
    </source>
</evidence>
<keyword evidence="4 6" id="KW-0269">Exonuclease</keyword>
<evidence type="ECO:0000256" key="2">
    <source>
        <dbReference type="ARBA" id="ARBA00022722"/>
    </source>
</evidence>
<dbReference type="PANTHER" id="PTHR11046:SF0">
    <property type="entry name" value="OLIGORIBONUCLEASE, MITOCHONDRIAL"/>
    <property type="match status" value="1"/>
</dbReference>
<evidence type="ECO:0000256" key="1">
    <source>
        <dbReference type="ARBA" id="ARBA00009921"/>
    </source>
</evidence>
<keyword evidence="7" id="KW-1185">Reference proteome</keyword>
<comment type="similarity">
    <text evidence="1">Belongs to the oligoribonuclease family.</text>
</comment>
<evidence type="ECO:0000256" key="4">
    <source>
        <dbReference type="ARBA" id="ARBA00022839"/>
    </source>
</evidence>
<dbReference type="InParanoid" id="A0A5J5FBN0"/>
<dbReference type="GO" id="GO:0003676">
    <property type="term" value="F:nucleic acid binding"/>
    <property type="evidence" value="ECO:0007669"/>
    <property type="project" value="InterPro"/>
</dbReference>